<reference evidence="5 6" key="1">
    <citation type="journal article" date="2014" name="BMC Genomics">
        <title>Adaptive genomic structural variation in the grape powdery mildew pathogen, Erysiphe necator.</title>
        <authorList>
            <person name="Jones L."/>
            <person name="Riaz S."/>
            <person name="Morales-Cruz A."/>
            <person name="Amrine K.C."/>
            <person name="McGuire B."/>
            <person name="Gubler W.D."/>
            <person name="Walker M.A."/>
            <person name="Cantu D."/>
        </authorList>
    </citation>
    <scope>NUCLEOTIDE SEQUENCE [LARGE SCALE GENOMIC DNA]</scope>
    <source>
        <strain evidence="6">c</strain>
    </source>
</reference>
<evidence type="ECO:0000259" key="3">
    <source>
        <dbReference type="Pfam" id="PF13622"/>
    </source>
</evidence>
<evidence type="ECO:0000313" key="6">
    <source>
        <dbReference type="Proteomes" id="UP000030854"/>
    </source>
</evidence>
<dbReference type="GO" id="GO:0009062">
    <property type="term" value="P:fatty acid catabolic process"/>
    <property type="evidence" value="ECO:0007669"/>
    <property type="project" value="TreeGrafter"/>
</dbReference>
<dbReference type="InterPro" id="IPR029069">
    <property type="entry name" value="HotDog_dom_sf"/>
</dbReference>
<comment type="similarity">
    <text evidence="1">Belongs to the C/M/P thioester hydrolase family.</text>
</comment>
<dbReference type="PANTHER" id="PTHR11066">
    <property type="entry name" value="ACYL-COA THIOESTERASE"/>
    <property type="match status" value="1"/>
</dbReference>
<feature type="domain" description="Acyl-CoA thioesterase-like N-terminal HotDog" evidence="3">
    <location>
        <begin position="42"/>
        <end position="126"/>
    </location>
</feature>
<dbReference type="Gene3D" id="2.40.160.210">
    <property type="entry name" value="Acyl-CoA thioesterase, double hotdog domain"/>
    <property type="match status" value="1"/>
</dbReference>
<dbReference type="Proteomes" id="UP000030854">
    <property type="component" value="Unassembled WGS sequence"/>
</dbReference>
<gene>
    <name evidence="5" type="ORF">EV44_g1087</name>
</gene>
<dbReference type="GO" id="GO:0047617">
    <property type="term" value="F:fatty acyl-CoA hydrolase activity"/>
    <property type="evidence" value="ECO:0007669"/>
    <property type="project" value="InterPro"/>
</dbReference>
<dbReference type="PANTHER" id="PTHR11066:SF34">
    <property type="entry name" value="ACYL-COENZYME A THIOESTERASE 8"/>
    <property type="match status" value="1"/>
</dbReference>
<keyword evidence="6" id="KW-1185">Reference proteome</keyword>
<dbReference type="EMBL" id="JNVN01000072">
    <property type="protein sequence ID" value="KHJ36322.1"/>
    <property type="molecule type" value="Genomic_DNA"/>
</dbReference>
<dbReference type="GO" id="GO:0006637">
    <property type="term" value="P:acyl-CoA metabolic process"/>
    <property type="evidence" value="ECO:0007669"/>
    <property type="project" value="InterPro"/>
</dbReference>
<dbReference type="InterPro" id="IPR049450">
    <property type="entry name" value="ACOT8-like_C"/>
</dbReference>
<dbReference type="CDD" id="cd03445">
    <property type="entry name" value="Thioesterase_II_repeat2"/>
    <property type="match status" value="1"/>
</dbReference>
<proteinExistence type="inferred from homology"/>
<evidence type="ECO:0000259" key="4">
    <source>
        <dbReference type="Pfam" id="PF20789"/>
    </source>
</evidence>
<keyword evidence="2" id="KW-0378">Hydrolase</keyword>
<dbReference type="GO" id="GO:0005782">
    <property type="term" value="C:peroxisomal matrix"/>
    <property type="evidence" value="ECO:0007669"/>
    <property type="project" value="UniProtKB-SubCell"/>
</dbReference>
<evidence type="ECO:0000256" key="2">
    <source>
        <dbReference type="ARBA" id="ARBA00022801"/>
    </source>
</evidence>
<dbReference type="Pfam" id="PF20789">
    <property type="entry name" value="4HBT_3C"/>
    <property type="match status" value="1"/>
</dbReference>
<comment type="caution">
    <text evidence="5">The sequence shown here is derived from an EMBL/GenBank/DDBJ whole genome shotgun (WGS) entry which is preliminary data.</text>
</comment>
<dbReference type="InterPro" id="IPR049449">
    <property type="entry name" value="TesB_ACOT8-like_N"/>
</dbReference>
<protein>
    <submittedName>
        <fullName evidence="5">Putative acyl-thioesterase ii</fullName>
    </submittedName>
</protein>
<dbReference type="STRING" id="52586.A0A0B1PCD2"/>
<dbReference type="InterPro" id="IPR042171">
    <property type="entry name" value="Acyl-CoA_hotdog"/>
</dbReference>
<dbReference type="HOGENOM" id="CLU_032690_3_0_1"/>
<dbReference type="AlphaFoldDB" id="A0A0B1PCD2"/>
<accession>A0A0B1PCD2</accession>
<name>A0A0B1PCD2_UNCNE</name>
<dbReference type="SUPFAM" id="SSF54637">
    <property type="entry name" value="Thioesterase/thiol ester dehydrase-isomerase"/>
    <property type="match status" value="2"/>
</dbReference>
<dbReference type="CDD" id="cd03444">
    <property type="entry name" value="Thioesterase_II_repeat1"/>
    <property type="match status" value="1"/>
</dbReference>
<dbReference type="InterPro" id="IPR003703">
    <property type="entry name" value="Acyl_CoA_thio"/>
</dbReference>
<dbReference type="OMA" id="QVWFRTN"/>
<sequence>MAGKSTLFNPPPNDPSKSLIENLLELTDTSIIEPDLFTNTRPLWHPPGARGIYGGAIIAQCLAAAYKTVPENFDVHSLHCYFVLAGDSKFPVMYHVERVRDGRSFATRTVQARQRGICIFTTSISFVRENSGGKHTIQHALPLPKGVKKPSDDCNLNKVYTSDNNPFITYHDTNYDQQEKKIHEKKVKHWMKAKGDISEAGGHQAHLIALAYISDSHFLGTVTVIHDYFKYPSNEKKGFIRKLDNSGDPVKVHQVGVDLQNGSKEHKSPFELGMLVSLDHTIYFHEPRKFKADEWMLFDMASPWSGQGRGVVMQHIFTADGTLIATCHQEGILRLSKPKSLKDSKL</sequence>
<evidence type="ECO:0000256" key="1">
    <source>
        <dbReference type="ARBA" id="ARBA00006538"/>
    </source>
</evidence>
<dbReference type="FunFam" id="3.10.129.10:FF:000074">
    <property type="entry name" value="Acyl-CoA thioesterase II"/>
    <property type="match status" value="1"/>
</dbReference>
<feature type="domain" description="Acyl-CoA thioesterase-like C-terminal" evidence="4">
    <location>
        <begin position="172"/>
        <end position="332"/>
    </location>
</feature>
<evidence type="ECO:0000313" key="5">
    <source>
        <dbReference type="EMBL" id="KHJ36322.1"/>
    </source>
</evidence>
<organism evidence="5 6">
    <name type="scientific">Uncinula necator</name>
    <name type="common">Grape powdery mildew</name>
    <dbReference type="NCBI Taxonomy" id="52586"/>
    <lineage>
        <taxon>Eukaryota</taxon>
        <taxon>Fungi</taxon>
        <taxon>Dikarya</taxon>
        <taxon>Ascomycota</taxon>
        <taxon>Pezizomycotina</taxon>
        <taxon>Leotiomycetes</taxon>
        <taxon>Erysiphales</taxon>
        <taxon>Erysiphaceae</taxon>
        <taxon>Erysiphe</taxon>
    </lineage>
</organism>
<dbReference type="OrthoDB" id="68328at2759"/>
<dbReference type="Pfam" id="PF13622">
    <property type="entry name" value="4HBT_3"/>
    <property type="match status" value="1"/>
</dbReference>